<reference evidence="2" key="1">
    <citation type="journal article" date="2020" name="Stud. Mycol.">
        <title>101 Dothideomycetes genomes: a test case for predicting lifestyles and emergence of pathogens.</title>
        <authorList>
            <person name="Haridas S."/>
            <person name="Albert R."/>
            <person name="Binder M."/>
            <person name="Bloem J."/>
            <person name="Labutti K."/>
            <person name="Salamov A."/>
            <person name="Andreopoulos B."/>
            <person name="Baker S."/>
            <person name="Barry K."/>
            <person name="Bills G."/>
            <person name="Bluhm B."/>
            <person name="Cannon C."/>
            <person name="Castanera R."/>
            <person name="Culley D."/>
            <person name="Daum C."/>
            <person name="Ezra D."/>
            <person name="Gonzalez J."/>
            <person name="Henrissat B."/>
            <person name="Kuo A."/>
            <person name="Liang C."/>
            <person name="Lipzen A."/>
            <person name="Lutzoni F."/>
            <person name="Magnuson J."/>
            <person name="Mondo S."/>
            <person name="Nolan M."/>
            <person name="Ohm R."/>
            <person name="Pangilinan J."/>
            <person name="Park H.-J."/>
            <person name="Ramirez L."/>
            <person name="Alfaro M."/>
            <person name="Sun H."/>
            <person name="Tritt A."/>
            <person name="Yoshinaga Y."/>
            <person name="Zwiers L.-H."/>
            <person name="Turgeon B."/>
            <person name="Goodwin S."/>
            <person name="Spatafora J."/>
            <person name="Crous P."/>
            <person name="Grigoriev I."/>
        </authorList>
    </citation>
    <scope>NUCLEOTIDE SEQUENCE</scope>
    <source>
        <strain evidence="2">CBS 122368</strain>
    </source>
</reference>
<keyword evidence="3" id="KW-1185">Reference proteome</keyword>
<dbReference type="AlphaFoldDB" id="A0A6A6IIV4"/>
<feature type="domain" description="AB hydrolase-1" evidence="1">
    <location>
        <begin position="35"/>
        <end position="244"/>
    </location>
</feature>
<gene>
    <name evidence="2" type="ORF">BU26DRAFT_519535</name>
</gene>
<dbReference type="GeneID" id="54582407"/>
<name>A0A6A6IIV4_9PLEO</name>
<protein>
    <recommendedName>
        <fullName evidence="1">AB hydrolase-1 domain-containing protein</fullName>
    </recommendedName>
</protein>
<dbReference type="OrthoDB" id="408373at2759"/>
<dbReference type="PANTHER" id="PTHR37017">
    <property type="entry name" value="AB HYDROLASE-1 DOMAIN-CONTAINING PROTEIN-RELATED"/>
    <property type="match status" value="1"/>
</dbReference>
<organism evidence="2 3">
    <name type="scientific">Trematosphaeria pertusa</name>
    <dbReference type="NCBI Taxonomy" id="390896"/>
    <lineage>
        <taxon>Eukaryota</taxon>
        <taxon>Fungi</taxon>
        <taxon>Dikarya</taxon>
        <taxon>Ascomycota</taxon>
        <taxon>Pezizomycotina</taxon>
        <taxon>Dothideomycetes</taxon>
        <taxon>Pleosporomycetidae</taxon>
        <taxon>Pleosporales</taxon>
        <taxon>Massarineae</taxon>
        <taxon>Trematosphaeriaceae</taxon>
        <taxon>Trematosphaeria</taxon>
    </lineage>
</organism>
<dbReference type="Gene3D" id="3.40.50.1820">
    <property type="entry name" value="alpha/beta hydrolase"/>
    <property type="match status" value="1"/>
</dbReference>
<evidence type="ECO:0000259" key="1">
    <source>
        <dbReference type="Pfam" id="PF12697"/>
    </source>
</evidence>
<accession>A0A6A6IIV4</accession>
<dbReference type="PANTHER" id="PTHR37017:SF11">
    <property type="entry name" value="ESTERASE_LIPASE_THIOESTERASE DOMAIN-CONTAINING PROTEIN"/>
    <property type="match status" value="1"/>
</dbReference>
<evidence type="ECO:0000313" key="3">
    <source>
        <dbReference type="Proteomes" id="UP000800094"/>
    </source>
</evidence>
<dbReference type="Pfam" id="PF12697">
    <property type="entry name" value="Abhydrolase_6"/>
    <property type="match status" value="1"/>
</dbReference>
<dbReference type="RefSeq" id="XP_033684487.1">
    <property type="nucleotide sequence ID" value="XM_033829077.1"/>
</dbReference>
<dbReference type="InterPro" id="IPR029058">
    <property type="entry name" value="AB_hydrolase_fold"/>
</dbReference>
<evidence type="ECO:0000313" key="2">
    <source>
        <dbReference type="EMBL" id="KAF2249483.1"/>
    </source>
</evidence>
<dbReference type="EMBL" id="ML987195">
    <property type="protein sequence ID" value="KAF2249483.1"/>
    <property type="molecule type" value="Genomic_DNA"/>
</dbReference>
<sequence>MAKPTIAIILGAAATTEHYASLCSALEAKGYPTACGDPPSITVEDATIVTIQDDVDFVRSKVLAPLLAEGKDVVVVAHSYGGGYGAAALEGLSKRERTKKGEEGGVVGVIYLAAFCIDPGESTLQALEMDPSNPKPGIAPGDKPGTLTFTDAKPLWPSLPDDEAAMWLKKLRPCAVSAIAGPIPYAPYKDPYYTDSLAFVSLEDDVILTKDLNEKYLEKSGITLTRSIPGGHGINFESRDRVVHVVLELIGIFLKN</sequence>
<dbReference type="InterPro" id="IPR000073">
    <property type="entry name" value="AB_hydrolase_1"/>
</dbReference>
<dbReference type="SUPFAM" id="SSF53474">
    <property type="entry name" value="alpha/beta-Hydrolases"/>
    <property type="match status" value="1"/>
</dbReference>
<dbReference type="Proteomes" id="UP000800094">
    <property type="component" value="Unassembled WGS sequence"/>
</dbReference>
<dbReference type="InterPro" id="IPR052897">
    <property type="entry name" value="Sec-Metab_Biosynth_Hydrolase"/>
</dbReference>
<proteinExistence type="predicted"/>